<dbReference type="Proteomes" id="UP000245712">
    <property type="component" value="Unassembled WGS sequence"/>
</dbReference>
<proteinExistence type="predicted"/>
<reference evidence="1 2" key="1">
    <citation type="submission" date="2018-05" db="EMBL/GenBank/DDBJ databases">
        <title>Genomic Encyclopedia of Type Strains, Phase IV (KMG-V): Genome sequencing to study the core and pangenomes of soil and plant-associated prokaryotes.</title>
        <authorList>
            <person name="Whitman W."/>
        </authorList>
    </citation>
    <scope>NUCLEOTIDE SEQUENCE [LARGE SCALE GENOMIC DNA]</scope>
    <source>
        <strain evidence="1 2">SCZa-39</strain>
    </source>
</reference>
<dbReference type="Pfam" id="PF11811">
    <property type="entry name" value="DUF3331"/>
    <property type="match status" value="1"/>
</dbReference>
<gene>
    <name evidence="1" type="ORF">C7402_103492</name>
</gene>
<dbReference type="InterPro" id="IPR021769">
    <property type="entry name" value="DUF3331"/>
</dbReference>
<sequence length="132" mass="14822">MDVIGQRSSPWLHILAMLERFESTHQALDSTPRHRLSCQPRTGRSEGVAIRIIERPTPYVASVTWTDSTSCHYGEQLWTCAKARRSGVCVLSGESIQRGDEVFRPLRRRRQMPANAGFMMLAASVRGAPVAR</sequence>
<organism evidence="1 2">
    <name type="scientific">Paraburkholderia unamae</name>
    <dbReference type="NCBI Taxonomy" id="219649"/>
    <lineage>
        <taxon>Bacteria</taxon>
        <taxon>Pseudomonadati</taxon>
        <taxon>Pseudomonadota</taxon>
        <taxon>Betaproteobacteria</taxon>
        <taxon>Burkholderiales</taxon>
        <taxon>Burkholderiaceae</taxon>
        <taxon>Paraburkholderia</taxon>
    </lineage>
</organism>
<name>A0ABX5KT04_9BURK</name>
<dbReference type="EMBL" id="QEOB01000003">
    <property type="protein sequence ID" value="PVX85914.1"/>
    <property type="molecule type" value="Genomic_DNA"/>
</dbReference>
<comment type="caution">
    <text evidence="1">The sequence shown here is derived from an EMBL/GenBank/DDBJ whole genome shotgun (WGS) entry which is preliminary data.</text>
</comment>
<evidence type="ECO:0000313" key="1">
    <source>
        <dbReference type="EMBL" id="PVX85914.1"/>
    </source>
</evidence>
<keyword evidence="2" id="KW-1185">Reference proteome</keyword>
<accession>A0ABX5KT04</accession>
<protein>
    <submittedName>
        <fullName evidence="1">Uncharacterized protein DUF3331</fullName>
    </submittedName>
</protein>
<evidence type="ECO:0000313" key="2">
    <source>
        <dbReference type="Proteomes" id="UP000245712"/>
    </source>
</evidence>
<dbReference type="RefSeq" id="WP_165841841.1">
    <property type="nucleotide sequence ID" value="NZ_QEOB01000003.1"/>
</dbReference>